<protein>
    <submittedName>
        <fullName evidence="2">Uncharacterized protein</fullName>
    </submittedName>
</protein>
<evidence type="ECO:0000313" key="2">
    <source>
        <dbReference type="EMBL" id="CAJ0945523.1"/>
    </source>
</evidence>
<feature type="compositionally biased region" description="Polar residues" evidence="1">
    <location>
        <begin position="103"/>
        <end position="131"/>
    </location>
</feature>
<name>A0ABN9LMA8_9NEOB</name>
<comment type="caution">
    <text evidence="2">The sequence shown here is derived from an EMBL/GenBank/DDBJ whole genome shotgun (WGS) entry which is preliminary data.</text>
</comment>
<dbReference type="EMBL" id="CAUEEQ010024153">
    <property type="protein sequence ID" value="CAJ0945523.1"/>
    <property type="molecule type" value="Genomic_DNA"/>
</dbReference>
<proteinExistence type="predicted"/>
<dbReference type="Proteomes" id="UP001176940">
    <property type="component" value="Unassembled WGS sequence"/>
</dbReference>
<evidence type="ECO:0000313" key="3">
    <source>
        <dbReference type="Proteomes" id="UP001176940"/>
    </source>
</evidence>
<feature type="region of interest" description="Disordered" evidence="1">
    <location>
        <begin position="727"/>
        <end position="766"/>
    </location>
</feature>
<gene>
    <name evidence="2" type="ORF">RIMI_LOCUS10929238</name>
</gene>
<feature type="compositionally biased region" description="Basic and acidic residues" evidence="1">
    <location>
        <begin position="727"/>
        <end position="746"/>
    </location>
</feature>
<feature type="compositionally biased region" description="Polar residues" evidence="1">
    <location>
        <begin position="747"/>
        <end position="766"/>
    </location>
</feature>
<sequence length="766" mass="87920">MKPQTGTSTSSESQAEMKPQTGTSTPSESQAEMKPQTGTSTPSESQTEMKPQTGASTPSESQMEMKPQTGATSPTKTQTDHKPEADSNVSSESKIEKKPHIESNVSSEAQTETKPQMEKSASQDQGHTQNNRKIETSPRAVIFSVEKDDDMKSLENWTRNIIPDCQLINPTTIEDWKSVVEDSAIVIVYTTSSSYERFMEKMGEYMDHWKGYEKVIVVVGDIQTSENEVRSEWDGGRCPQWELHLFTKTELQWIREDPRMQEMSSKIQKIRDIVLRDYQEDITLKGKQKFHVKLVSMSDNLKNQKKILNLKPWSLCDQVLNLKPWSFCDQVLNLNPWSLCDQVLNPWSLCGQVLKPNLWYLYGQFLILNPWFSSCQESKKQAQKRGSVNDNLNRDPPQKEARWLEMLLRDDEMLDFTFCHISEIKNVLPKEETSLTCILLFTKETFQKIITEKKNSDQQYIKKLKGQTNLTVVVVVHDLDDESSEKDLEDKYKKSEYKDLWKLFLFRREEQGPEYQDYISAEATAEEKWRKFKESIKTKATVHKSGDTADATRPPTDNEKDTRTPGHLGIVGIFSRSSITDYSWIEKELTSPDLSPVVSGVRPFYISNNQTGKFYEELGLCSFGILYHTKNRGRVNVTNVTDSLYDEELAAMSLILRRENVIVVIDDLSSSILEEKKRIQEKERILETQPSIDDYAFDLLLFSEQEKKDGEHKERLRQAIISLAAGKKTEGTRNSRKNQPEIKEKNTGNQDDQSNNEKTASMCSSL</sequence>
<evidence type="ECO:0000256" key="1">
    <source>
        <dbReference type="SAM" id="MobiDB-lite"/>
    </source>
</evidence>
<feature type="region of interest" description="Disordered" evidence="1">
    <location>
        <begin position="1"/>
        <end position="140"/>
    </location>
</feature>
<keyword evidence="3" id="KW-1185">Reference proteome</keyword>
<accession>A0ABN9LMA8</accession>
<reference evidence="2" key="1">
    <citation type="submission" date="2023-07" db="EMBL/GenBank/DDBJ databases">
        <authorList>
            <person name="Stuckert A."/>
        </authorList>
    </citation>
    <scope>NUCLEOTIDE SEQUENCE</scope>
</reference>
<organism evidence="2 3">
    <name type="scientific">Ranitomeya imitator</name>
    <name type="common">mimic poison frog</name>
    <dbReference type="NCBI Taxonomy" id="111125"/>
    <lineage>
        <taxon>Eukaryota</taxon>
        <taxon>Metazoa</taxon>
        <taxon>Chordata</taxon>
        <taxon>Craniata</taxon>
        <taxon>Vertebrata</taxon>
        <taxon>Euteleostomi</taxon>
        <taxon>Amphibia</taxon>
        <taxon>Batrachia</taxon>
        <taxon>Anura</taxon>
        <taxon>Neobatrachia</taxon>
        <taxon>Hyloidea</taxon>
        <taxon>Dendrobatidae</taxon>
        <taxon>Dendrobatinae</taxon>
        <taxon>Ranitomeya</taxon>
    </lineage>
</organism>
<feature type="compositionally biased region" description="Polar residues" evidence="1">
    <location>
        <begin position="1"/>
        <end position="62"/>
    </location>
</feature>
<feature type="region of interest" description="Disordered" evidence="1">
    <location>
        <begin position="542"/>
        <end position="564"/>
    </location>
</feature>